<feature type="compositionally biased region" description="Low complexity" evidence="1">
    <location>
        <begin position="11"/>
        <end position="25"/>
    </location>
</feature>
<evidence type="ECO:0000313" key="4">
    <source>
        <dbReference type="Proteomes" id="UP001329430"/>
    </source>
</evidence>
<dbReference type="GO" id="GO:0005634">
    <property type="term" value="C:nucleus"/>
    <property type="evidence" value="ECO:0007669"/>
    <property type="project" value="TreeGrafter"/>
</dbReference>
<dbReference type="InterPro" id="IPR001810">
    <property type="entry name" value="F-box_dom"/>
</dbReference>
<evidence type="ECO:0000259" key="2">
    <source>
        <dbReference type="Pfam" id="PF12937"/>
    </source>
</evidence>
<comment type="caution">
    <text evidence="3">The sequence shown here is derived from an EMBL/GenBank/DDBJ whole genome shotgun (WGS) entry which is preliminary data.</text>
</comment>
<dbReference type="EMBL" id="JAVRBK010000010">
    <property type="protein sequence ID" value="KAK5638746.1"/>
    <property type="molecule type" value="Genomic_DNA"/>
</dbReference>
<organism evidence="3 4">
    <name type="scientific">Pyrocoelia pectoralis</name>
    <dbReference type="NCBI Taxonomy" id="417401"/>
    <lineage>
        <taxon>Eukaryota</taxon>
        <taxon>Metazoa</taxon>
        <taxon>Ecdysozoa</taxon>
        <taxon>Arthropoda</taxon>
        <taxon>Hexapoda</taxon>
        <taxon>Insecta</taxon>
        <taxon>Pterygota</taxon>
        <taxon>Neoptera</taxon>
        <taxon>Endopterygota</taxon>
        <taxon>Coleoptera</taxon>
        <taxon>Polyphaga</taxon>
        <taxon>Elateriformia</taxon>
        <taxon>Elateroidea</taxon>
        <taxon>Lampyridae</taxon>
        <taxon>Lampyrinae</taxon>
        <taxon>Pyrocoelia</taxon>
    </lineage>
</organism>
<accession>A0AAN7V575</accession>
<proteinExistence type="predicted"/>
<dbReference type="PANTHER" id="PTHR15493:SF9">
    <property type="entry name" value="GH14043P"/>
    <property type="match status" value="1"/>
</dbReference>
<evidence type="ECO:0000256" key="1">
    <source>
        <dbReference type="SAM" id="MobiDB-lite"/>
    </source>
</evidence>
<feature type="domain" description="F-box" evidence="2">
    <location>
        <begin position="239"/>
        <end position="267"/>
    </location>
</feature>
<protein>
    <recommendedName>
        <fullName evidence="2">F-box domain-containing protein</fullName>
    </recommendedName>
</protein>
<dbReference type="InterPro" id="IPR036047">
    <property type="entry name" value="F-box-like_dom_sf"/>
</dbReference>
<feature type="compositionally biased region" description="Polar residues" evidence="1">
    <location>
        <begin position="125"/>
        <end position="134"/>
    </location>
</feature>
<dbReference type="GO" id="GO:0045835">
    <property type="term" value="P:negative regulation of meiotic nuclear division"/>
    <property type="evidence" value="ECO:0007669"/>
    <property type="project" value="InterPro"/>
</dbReference>
<feature type="region of interest" description="Disordered" evidence="1">
    <location>
        <begin position="1"/>
        <end position="26"/>
    </location>
</feature>
<dbReference type="Gene3D" id="2.20.25.20">
    <property type="match status" value="1"/>
</dbReference>
<dbReference type="SUPFAM" id="SSF81383">
    <property type="entry name" value="F-box domain"/>
    <property type="match status" value="1"/>
</dbReference>
<dbReference type="CDD" id="cd22086">
    <property type="entry name" value="F-box_EMI"/>
    <property type="match status" value="1"/>
</dbReference>
<name>A0AAN7V575_9COLE</name>
<keyword evidence="4" id="KW-1185">Reference proteome</keyword>
<reference evidence="3 4" key="1">
    <citation type="journal article" date="2024" name="Insects">
        <title>An Improved Chromosome-Level Genome Assembly of the Firefly Pyrocoelia pectoralis.</title>
        <authorList>
            <person name="Fu X."/>
            <person name="Meyer-Rochow V.B."/>
            <person name="Ballantyne L."/>
            <person name="Zhu X."/>
        </authorList>
    </citation>
    <scope>NUCLEOTIDE SEQUENCE [LARGE SCALE GENOMIC DNA]</scope>
    <source>
        <strain evidence="3">XCY_ONT2</strain>
    </source>
</reference>
<sequence length="509" mass="58202">MDSYQSISEDSGCVVSQSEKSSSSCLHYTETPTSIYLTSRKRKFSHDNDHLRYSRETQTFTSYESPFAFEDSNANNFLSSTLNESLTKSLEKCYLYTPNFYVEHSPNENSEKRYKLDDSPKFQPKTRSAPSTPTKHLEDEELSPNCKSKSEPLSYCYFTPDVKVEKLGNQERFALLYPNIQPTISPTKLKTPEKLREFLKKVNSPAKKRLFDSSFQVERHITDPIVLFTVKNDLRHVVSGIFQYLSDLDLCSVSKVSKVWRRALHSDRKAFPRYYTYAQDYNSNKENVGESFSFREPDTPPLSPETDSFRRCTKIVSRLSPSQSLHKCLRCMEPAVIQKNVSQCQNPNCLYIYCRNCLSFSITGPEHFVDKCHMSELIVTKSNGSLLNRSRLYDISNGASSPPSFLLNDSFNLPQCKYDSSGYASELDGTPLLKRNLAVAHHQPLQPVSMNKVDNVIRRKIRRSSLVSVVSARTTTPQILEVIEPSSPPKVKDVACSKQSKKYLKRLKF</sequence>
<dbReference type="AlphaFoldDB" id="A0AAN7V575"/>
<feature type="compositionally biased region" description="Basic and acidic residues" evidence="1">
    <location>
        <begin position="106"/>
        <end position="120"/>
    </location>
</feature>
<feature type="region of interest" description="Disordered" evidence="1">
    <location>
        <begin position="106"/>
        <end position="145"/>
    </location>
</feature>
<gene>
    <name evidence="3" type="ORF">RI129_013041</name>
</gene>
<dbReference type="InterPro" id="IPR047147">
    <property type="entry name" value="FBX5_43"/>
</dbReference>
<dbReference type="Proteomes" id="UP001329430">
    <property type="component" value="Chromosome 10"/>
</dbReference>
<dbReference type="GO" id="GO:0007088">
    <property type="term" value="P:regulation of mitotic nuclear division"/>
    <property type="evidence" value="ECO:0007669"/>
    <property type="project" value="InterPro"/>
</dbReference>
<evidence type="ECO:0000313" key="3">
    <source>
        <dbReference type="EMBL" id="KAK5638746.1"/>
    </source>
</evidence>
<dbReference type="PANTHER" id="PTHR15493">
    <property type="entry name" value="F-BOX ONLY PROTEIN 5 AND 43"/>
    <property type="match status" value="1"/>
</dbReference>
<dbReference type="Pfam" id="PF12937">
    <property type="entry name" value="F-box-like"/>
    <property type="match status" value="1"/>
</dbReference>
<dbReference type="Gene3D" id="1.20.1280.50">
    <property type="match status" value="1"/>
</dbReference>